<sequence length="69" mass="7219">MSTVLKTQEHISTHARLTRELGYAAAAVAVAAALFWVTMLTSPPTTSAATGTMTAEDAPWPCQTVANCP</sequence>
<keyword evidence="1" id="KW-0812">Transmembrane</keyword>
<organism evidence="2 3">
    <name type="scientific">Alsobacter soli</name>
    <dbReference type="NCBI Taxonomy" id="2109933"/>
    <lineage>
        <taxon>Bacteria</taxon>
        <taxon>Pseudomonadati</taxon>
        <taxon>Pseudomonadota</taxon>
        <taxon>Alphaproteobacteria</taxon>
        <taxon>Hyphomicrobiales</taxon>
        <taxon>Alsobacteraceae</taxon>
        <taxon>Alsobacter</taxon>
    </lineage>
</organism>
<protein>
    <submittedName>
        <fullName evidence="2">Uncharacterized protein</fullName>
    </submittedName>
</protein>
<dbReference type="EMBL" id="PVZS01000015">
    <property type="protein sequence ID" value="PSC04282.1"/>
    <property type="molecule type" value="Genomic_DNA"/>
</dbReference>
<feature type="transmembrane region" description="Helical" evidence="1">
    <location>
        <begin position="21"/>
        <end position="39"/>
    </location>
</feature>
<proteinExistence type="predicted"/>
<dbReference type="AlphaFoldDB" id="A0A2T1HRM7"/>
<gene>
    <name evidence="2" type="ORF">SLNSH_14935</name>
</gene>
<dbReference type="RefSeq" id="WP_106337808.1">
    <property type="nucleotide sequence ID" value="NZ_PVZS01000015.1"/>
</dbReference>
<evidence type="ECO:0000256" key="1">
    <source>
        <dbReference type="SAM" id="Phobius"/>
    </source>
</evidence>
<keyword evidence="1" id="KW-1133">Transmembrane helix</keyword>
<evidence type="ECO:0000313" key="2">
    <source>
        <dbReference type="EMBL" id="PSC04282.1"/>
    </source>
</evidence>
<reference evidence="3" key="1">
    <citation type="submission" date="2018-03" db="EMBL/GenBank/DDBJ databases">
        <authorList>
            <person name="Sun L."/>
            <person name="Liu H."/>
            <person name="Chen W."/>
            <person name="Huang K."/>
            <person name="Liu W."/>
            <person name="Gao X."/>
        </authorList>
    </citation>
    <scope>NUCLEOTIDE SEQUENCE [LARGE SCALE GENOMIC DNA]</scope>
    <source>
        <strain evidence="3">SH9</strain>
    </source>
</reference>
<name>A0A2T1HRM7_9HYPH</name>
<keyword evidence="3" id="KW-1185">Reference proteome</keyword>
<comment type="caution">
    <text evidence="2">The sequence shown here is derived from an EMBL/GenBank/DDBJ whole genome shotgun (WGS) entry which is preliminary data.</text>
</comment>
<keyword evidence="1" id="KW-0472">Membrane</keyword>
<dbReference type="Proteomes" id="UP000239772">
    <property type="component" value="Unassembled WGS sequence"/>
</dbReference>
<accession>A0A2T1HRM7</accession>
<evidence type="ECO:0000313" key="3">
    <source>
        <dbReference type="Proteomes" id="UP000239772"/>
    </source>
</evidence>